<organism evidence="1 2">
    <name type="scientific">Clavibacter michiganensis subsp. michiganensis</name>
    <dbReference type="NCBI Taxonomy" id="33013"/>
    <lineage>
        <taxon>Bacteria</taxon>
        <taxon>Bacillati</taxon>
        <taxon>Actinomycetota</taxon>
        <taxon>Actinomycetes</taxon>
        <taxon>Micrococcales</taxon>
        <taxon>Microbacteriaceae</taxon>
        <taxon>Clavibacter</taxon>
    </lineage>
</organism>
<sequence>MNIGFASYSVRAPEDGTDGCGDLLSVGAVLKAGKCSTVDAELLECGGLRIRCSFGGSLVRVNEMAFSTLSSVGKFFSSLPSLWHFSRQGSFLPGYGDSL</sequence>
<evidence type="ECO:0000313" key="2">
    <source>
        <dbReference type="Proteomes" id="UP000195062"/>
    </source>
</evidence>
<dbReference type="GeneID" id="92949100"/>
<dbReference type="RefSeq" id="WP_043560372.1">
    <property type="nucleotide sequence ID" value="NZ_CP033724.1"/>
</dbReference>
<comment type="caution">
    <text evidence="1">The sequence shown here is derived from an EMBL/GenBank/DDBJ whole genome shotgun (WGS) entry which is preliminary data.</text>
</comment>
<gene>
    <name evidence="1" type="ORF">CMMCAS07_06455</name>
</gene>
<name>A0A1Y3FEY1_CLAMM</name>
<reference evidence="1 2" key="1">
    <citation type="submission" date="2016-08" db="EMBL/GenBank/DDBJ databases">
        <title>Genome sequence of Clavibacter michiganensis subsp. michiganensis strain CASJ007.</title>
        <authorList>
            <person name="Thapa S.P."/>
            <person name="Coaker G."/>
        </authorList>
    </citation>
    <scope>NUCLEOTIDE SEQUENCE [LARGE SCALE GENOMIC DNA]</scope>
    <source>
        <strain evidence="1">CASJ007</strain>
    </source>
</reference>
<accession>A0A1Y3FEY1</accession>
<proteinExistence type="predicted"/>
<dbReference type="EMBL" id="MDHH01000001">
    <property type="protein sequence ID" value="OUE04568.1"/>
    <property type="molecule type" value="Genomic_DNA"/>
</dbReference>
<protein>
    <submittedName>
        <fullName evidence="1">Uncharacterized protein</fullName>
    </submittedName>
</protein>
<dbReference type="Proteomes" id="UP000195062">
    <property type="component" value="Unassembled WGS sequence"/>
</dbReference>
<evidence type="ECO:0000313" key="1">
    <source>
        <dbReference type="EMBL" id="OUE04568.1"/>
    </source>
</evidence>
<keyword evidence="2" id="KW-1185">Reference proteome</keyword>
<dbReference type="AlphaFoldDB" id="A0A1Y3FEY1"/>